<dbReference type="AlphaFoldDB" id="A0A2H3AT31"/>
<dbReference type="EMBL" id="KZ293483">
    <property type="protein sequence ID" value="PBK60730.1"/>
    <property type="molecule type" value="Genomic_DNA"/>
</dbReference>
<evidence type="ECO:0000313" key="2">
    <source>
        <dbReference type="Proteomes" id="UP000218334"/>
    </source>
</evidence>
<reference evidence="2" key="1">
    <citation type="journal article" date="2017" name="Nat. Ecol. Evol.">
        <title>Genome expansion and lineage-specific genetic innovations in the forest pathogenic fungi Armillaria.</title>
        <authorList>
            <person name="Sipos G."/>
            <person name="Prasanna A.N."/>
            <person name="Walter M.C."/>
            <person name="O'Connor E."/>
            <person name="Balint B."/>
            <person name="Krizsan K."/>
            <person name="Kiss B."/>
            <person name="Hess J."/>
            <person name="Varga T."/>
            <person name="Slot J."/>
            <person name="Riley R."/>
            <person name="Boka B."/>
            <person name="Rigling D."/>
            <person name="Barry K."/>
            <person name="Lee J."/>
            <person name="Mihaltcheva S."/>
            <person name="LaButti K."/>
            <person name="Lipzen A."/>
            <person name="Waldron R."/>
            <person name="Moloney N.M."/>
            <person name="Sperisen C."/>
            <person name="Kredics L."/>
            <person name="Vagvoelgyi C."/>
            <person name="Patrignani A."/>
            <person name="Fitzpatrick D."/>
            <person name="Nagy I."/>
            <person name="Doyle S."/>
            <person name="Anderson J.B."/>
            <person name="Grigoriev I.V."/>
            <person name="Gueldener U."/>
            <person name="Muensterkoetter M."/>
            <person name="Nagy L.G."/>
        </authorList>
    </citation>
    <scope>NUCLEOTIDE SEQUENCE [LARGE SCALE GENOMIC DNA]</scope>
    <source>
        <strain evidence="2">28-4</strain>
    </source>
</reference>
<name>A0A2H3AT31_9AGAR</name>
<organism evidence="1 2">
    <name type="scientific">Armillaria solidipes</name>
    <dbReference type="NCBI Taxonomy" id="1076256"/>
    <lineage>
        <taxon>Eukaryota</taxon>
        <taxon>Fungi</taxon>
        <taxon>Dikarya</taxon>
        <taxon>Basidiomycota</taxon>
        <taxon>Agaricomycotina</taxon>
        <taxon>Agaricomycetes</taxon>
        <taxon>Agaricomycetidae</taxon>
        <taxon>Agaricales</taxon>
        <taxon>Marasmiineae</taxon>
        <taxon>Physalacriaceae</taxon>
        <taxon>Armillaria</taxon>
    </lineage>
</organism>
<dbReference type="Proteomes" id="UP000218334">
    <property type="component" value="Unassembled WGS sequence"/>
</dbReference>
<sequence>MIDKGQGCFFHIGITYTSRTDEDYCPDNGRLTPIHPFTEQPSRVALHLRLHKPFSLKKYLFSGPASDYVSSSRQSFTIGTMNLKPRIGPYNLTAGDICTASWEAIQDMIRDMIEQVRRQTWIQVPLAFFLPAPAVPVLSFRQRGGQQEASTVMAVCEILLPIQNNGVADVSAASLLIYFNQPVTMIPSMVHKTRAVTSDGMGTRWKFQNACGDFAFGMPIRSKVLLSQI</sequence>
<evidence type="ECO:0000313" key="1">
    <source>
        <dbReference type="EMBL" id="PBK60730.1"/>
    </source>
</evidence>
<proteinExistence type="predicted"/>
<gene>
    <name evidence="1" type="ORF">ARMSODRAFT_1066324</name>
</gene>
<accession>A0A2H3AT31</accession>
<protein>
    <submittedName>
        <fullName evidence="1">Uncharacterized protein</fullName>
    </submittedName>
</protein>
<keyword evidence="2" id="KW-1185">Reference proteome</keyword>